<dbReference type="Gene3D" id="2.30.30.60">
    <property type="match status" value="1"/>
</dbReference>
<keyword evidence="3 5" id="KW-1133">Transmembrane helix</keyword>
<feature type="transmembrane region" description="Helical" evidence="5">
    <location>
        <begin position="81"/>
        <end position="103"/>
    </location>
</feature>
<gene>
    <name evidence="7" type="ORF">ABH15_07050</name>
</gene>
<evidence type="ECO:0000259" key="6">
    <source>
        <dbReference type="Pfam" id="PF00924"/>
    </source>
</evidence>
<dbReference type="GO" id="GO:0016020">
    <property type="term" value="C:membrane"/>
    <property type="evidence" value="ECO:0007669"/>
    <property type="project" value="UniProtKB-SubCell"/>
</dbReference>
<feature type="transmembrane region" description="Helical" evidence="5">
    <location>
        <begin position="48"/>
        <end position="69"/>
    </location>
</feature>
<dbReference type="Gene3D" id="1.10.287.1260">
    <property type="match status" value="1"/>
</dbReference>
<dbReference type="OrthoDB" id="11475at2157"/>
<keyword evidence="8" id="KW-1185">Reference proteome</keyword>
<dbReference type="Proteomes" id="UP000290932">
    <property type="component" value="Unassembled WGS sequence"/>
</dbReference>
<proteinExistence type="predicted"/>
<dbReference type="PANTHER" id="PTHR30566">
    <property type="entry name" value="YNAI-RELATED MECHANOSENSITIVE ION CHANNEL"/>
    <property type="match status" value="1"/>
</dbReference>
<dbReference type="RefSeq" id="WP_128693670.1">
    <property type="nucleotide sequence ID" value="NZ_LHQS01000002.1"/>
</dbReference>
<evidence type="ECO:0000313" key="8">
    <source>
        <dbReference type="Proteomes" id="UP000290932"/>
    </source>
</evidence>
<dbReference type="Pfam" id="PF00924">
    <property type="entry name" value="MS_channel_2nd"/>
    <property type="match status" value="1"/>
</dbReference>
<dbReference type="EMBL" id="LHQS01000002">
    <property type="protein sequence ID" value="RXE55956.1"/>
    <property type="molecule type" value="Genomic_DNA"/>
</dbReference>
<dbReference type="Gene3D" id="3.30.70.100">
    <property type="match status" value="1"/>
</dbReference>
<dbReference type="PANTHER" id="PTHR30566:SF5">
    <property type="entry name" value="MECHANOSENSITIVE ION CHANNEL PROTEIN 1, MITOCHONDRIAL-RELATED"/>
    <property type="match status" value="1"/>
</dbReference>
<keyword evidence="4 5" id="KW-0472">Membrane</keyword>
<protein>
    <submittedName>
        <fullName evidence="7">Mechanosensitive ion channel protein MscS</fullName>
    </submittedName>
</protein>
<dbReference type="AlphaFoldDB" id="A0A498H229"/>
<dbReference type="InterPro" id="IPR010920">
    <property type="entry name" value="LSM_dom_sf"/>
</dbReference>
<feature type="transmembrane region" description="Helical" evidence="5">
    <location>
        <begin position="109"/>
        <end position="127"/>
    </location>
</feature>
<feature type="domain" description="Mechanosensitive ion channel MscS" evidence="6">
    <location>
        <begin position="125"/>
        <end position="202"/>
    </location>
</feature>
<comment type="caution">
    <text evidence="7">The sequence shown here is derived from an EMBL/GenBank/DDBJ whole genome shotgun (WGS) entry which is preliminary data.</text>
</comment>
<accession>A0A498H229</accession>
<dbReference type="GO" id="GO:0055085">
    <property type="term" value="P:transmembrane transport"/>
    <property type="evidence" value="ECO:0007669"/>
    <property type="project" value="InterPro"/>
</dbReference>
<keyword evidence="2 5" id="KW-0812">Transmembrane</keyword>
<feature type="transmembrane region" description="Helical" evidence="5">
    <location>
        <begin position="16"/>
        <end position="36"/>
    </location>
</feature>
<comment type="subcellular location">
    <subcellularLocation>
        <location evidence="1">Membrane</location>
    </subcellularLocation>
</comment>
<evidence type="ECO:0000256" key="1">
    <source>
        <dbReference type="ARBA" id="ARBA00004370"/>
    </source>
</evidence>
<evidence type="ECO:0000256" key="5">
    <source>
        <dbReference type="SAM" id="Phobius"/>
    </source>
</evidence>
<name>A0A498H229_9EURY</name>
<sequence length="327" mass="37627">MDDDARKQRNEFFRDTVRVLISLALLAGITVSFWLADQIFPDISLEKLYLTFLAVTIIYLIFTVIRWIALRQIREKKTRYSFKRTVSVLYYIIIIAVTVRIWIDTNYIFVAYGIIGAGIAIALQDLFKNFVGGILIFVSRIYTVGDRIELEETMGDVIDIGILNTTLLEIHERGVQGDQPTGRITTVPNGAILSSKSFNFTKDHSFIWDEISIPITYDTDWRRATELFLAIVTKETEEITLQAEREIARIGEKYYFPKKVVEPSIYLTLTDNWITFDIRYVTEVRTRRILKDELSRKLLEAVEESGYIAIATENIIVYEGGPFEGAS</sequence>
<evidence type="ECO:0000256" key="4">
    <source>
        <dbReference type="ARBA" id="ARBA00023136"/>
    </source>
</evidence>
<dbReference type="InterPro" id="IPR023408">
    <property type="entry name" value="MscS_beta-dom_sf"/>
</dbReference>
<dbReference type="SUPFAM" id="SSF50182">
    <property type="entry name" value="Sm-like ribonucleoproteins"/>
    <property type="match status" value="1"/>
</dbReference>
<evidence type="ECO:0000313" key="7">
    <source>
        <dbReference type="EMBL" id="RXE55956.1"/>
    </source>
</evidence>
<reference evidence="7 8" key="1">
    <citation type="journal article" date="2015" name="Int. J. Syst. Evol. Microbiol.">
        <title>Methanoculleus taiwanensis sp. nov., a methanogen isolated from deep marine sediment at the deformation front area near Taiwan.</title>
        <authorList>
            <person name="Weng C.Y."/>
            <person name="Chen S.C."/>
            <person name="Lai M.C."/>
            <person name="Wu S.Y."/>
            <person name="Lin S."/>
            <person name="Yang T.F."/>
            <person name="Chen P.C."/>
        </authorList>
    </citation>
    <scope>NUCLEOTIDE SEQUENCE [LARGE SCALE GENOMIC DNA]</scope>
    <source>
        <strain evidence="7 8">CYW4</strain>
    </source>
</reference>
<evidence type="ECO:0000256" key="2">
    <source>
        <dbReference type="ARBA" id="ARBA00022692"/>
    </source>
</evidence>
<evidence type="ECO:0000256" key="3">
    <source>
        <dbReference type="ARBA" id="ARBA00022989"/>
    </source>
</evidence>
<dbReference type="InterPro" id="IPR006685">
    <property type="entry name" value="MscS_channel_2nd"/>
</dbReference>
<organism evidence="7 8">
    <name type="scientific">Methanoculleus taiwanensis</name>
    <dbReference type="NCBI Taxonomy" id="1550565"/>
    <lineage>
        <taxon>Archaea</taxon>
        <taxon>Methanobacteriati</taxon>
        <taxon>Methanobacteriota</taxon>
        <taxon>Stenosarchaea group</taxon>
        <taxon>Methanomicrobia</taxon>
        <taxon>Methanomicrobiales</taxon>
        <taxon>Methanomicrobiaceae</taxon>
        <taxon>Methanoculleus</taxon>
    </lineage>
</organism>